<dbReference type="Proteomes" id="UP000194221">
    <property type="component" value="Unassembled WGS sequence"/>
</dbReference>
<reference evidence="1 2" key="1">
    <citation type="submission" date="2015-03" db="EMBL/GenBank/DDBJ databases">
        <title>Genome sequence of Tenacibaculum sp. S2-2, isolated from intestinal microbiota of sea cucumber, Apostichopus japonicas.</title>
        <authorList>
            <person name="Shao Z."/>
            <person name="Wang L."/>
            <person name="Li X."/>
        </authorList>
    </citation>
    <scope>NUCLEOTIDE SEQUENCE [LARGE SCALE GENOMIC DNA]</scope>
    <source>
        <strain evidence="1 2">S2-2</strain>
    </source>
</reference>
<comment type="caution">
    <text evidence="1">The sequence shown here is derived from an EMBL/GenBank/DDBJ whole genome shotgun (WGS) entry which is preliminary data.</text>
</comment>
<dbReference type="EMBL" id="LAPZ01000003">
    <property type="protein sequence ID" value="OSY88575.1"/>
    <property type="molecule type" value="Genomic_DNA"/>
</dbReference>
<dbReference type="RefSeq" id="WP_143592075.1">
    <property type="nucleotide sequence ID" value="NZ_LAPZ01000003.1"/>
</dbReference>
<dbReference type="AlphaFoldDB" id="A0A1Y2PDR5"/>
<keyword evidence="2" id="KW-1185">Reference proteome</keyword>
<protein>
    <submittedName>
        <fullName evidence="1">Uncharacterized protein</fullName>
    </submittedName>
</protein>
<accession>A0A1Y2PDR5</accession>
<dbReference type="OrthoDB" id="1246706at2"/>
<gene>
    <name evidence="1" type="ORF">WH52_05410</name>
</gene>
<evidence type="ECO:0000313" key="2">
    <source>
        <dbReference type="Proteomes" id="UP000194221"/>
    </source>
</evidence>
<name>A0A1Y2PDR5_9FLAO</name>
<proteinExistence type="predicted"/>
<sequence length="268" mass="32069">MKNYLILILCLSLLSSCKKESKNRIAYNQETWYELLEKDRNAKITVIDTFCINQKQKAKNAIKKGELTYFYYMGMMKVFRNNKEMKELLSKHNIKIDSTLTTCFTPAPGFEYYCYEEEMRKAIDEKYGANFIDSLRLEADKIYVSNHLNKIYEFEDCDTIPRYPRAKTYKEHFDNYEEDYFKSFKYPVDYKYKNEESYSYTTTEFILHKNGSVSNFKTETIFQNPDNNKYRDLFNKRIIDFVKNTNWTPAKSAGFVVNSKMSVYISYQ</sequence>
<dbReference type="PROSITE" id="PS51257">
    <property type="entry name" value="PROKAR_LIPOPROTEIN"/>
    <property type="match status" value="1"/>
</dbReference>
<dbReference type="InParanoid" id="A0A1Y2PDR5"/>
<organism evidence="1 2">
    <name type="scientific">Tenacibaculum holothuriorum</name>
    <dbReference type="NCBI Taxonomy" id="1635173"/>
    <lineage>
        <taxon>Bacteria</taxon>
        <taxon>Pseudomonadati</taxon>
        <taxon>Bacteroidota</taxon>
        <taxon>Flavobacteriia</taxon>
        <taxon>Flavobacteriales</taxon>
        <taxon>Flavobacteriaceae</taxon>
        <taxon>Tenacibaculum</taxon>
    </lineage>
</organism>
<evidence type="ECO:0000313" key="1">
    <source>
        <dbReference type="EMBL" id="OSY88575.1"/>
    </source>
</evidence>